<name>A0A418ZWU2_9RHOB</name>
<sequence>MAPTIAAHGLRIQEFPIGNIGLPQEVEKMLDRRTSMRILGDLDRFGQSRR</sequence>
<comment type="caution">
    <text evidence="2">The sequence shown here is derived from an EMBL/GenBank/DDBJ whole genome shotgun (WGS) entry which is preliminary data.</text>
</comment>
<dbReference type="Proteomes" id="UP000283587">
    <property type="component" value="Unassembled WGS sequence"/>
</dbReference>
<keyword evidence="3" id="KW-1185">Reference proteome</keyword>
<dbReference type="InterPro" id="IPR033880">
    <property type="entry name" value="SPFH_YdjI"/>
</dbReference>
<gene>
    <name evidence="2" type="ORF">D3P05_20395</name>
</gene>
<feature type="non-terminal residue" evidence="2">
    <location>
        <position position="50"/>
    </location>
</feature>
<evidence type="ECO:0000313" key="3">
    <source>
        <dbReference type="Proteomes" id="UP000283587"/>
    </source>
</evidence>
<reference evidence="3" key="1">
    <citation type="submission" date="2018-09" db="EMBL/GenBank/DDBJ databases">
        <title>Paracoccus onubensis nov. sp. a moderate halophilic bacterium isolated from Gruta de las Maravillas (Aracena, Spain).</title>
        <authorList>
            <person name="Jurado V."/>
            <person name="Gutierrez-Patricio S."/>
            <person name="Gonzalez-Pimentel J.L."/>
            <person name="Miller A.Z."/>
            <person name="Laiz L."/>
            <person name="Saiz-Jimenez C."/>
        </authorList>
    </citation>
    <scope>NUCLEOTIDE SEQUENCE [LARGE SCALE GENOMIC DNA]</scope>
    <source>
        <strain evidence="3">DSM 26381</strain>
    </source>
</reference>
<feature type="domain" description="SPFH" evidence="1">
    <location>
        <begin position="1"/>
        <end position="38"/>
    </location>
</feature>
<protein>
    <submittedName>
        <fullName evidence="2">Antifreeze protein</fullName>
    </submittedName>
</protein>
<evidence type="ECO:0000259" key="1">
    <source>
        <dbReference type="Pfam" id="PF13421"/>
    </source>
</evidence>
<dbReference type="EMBL" id="QZEW01000122">
    <property type="protein sequence ID" value="RJL04989.1"/>
    <property type="molecule type" value="Genomic_DNA"/>
</dbReference>
<proteinExistence type="predicted"/>
<evidence type="ECO:0000313" key="2">
    <source>
        <dbReference type="EMBL" id="RJL04989.1"/>
    </source>
</evidence>
<organism evidence="2 3">
    <name type="scientific">Paracoccus siganidrum</name>
    <dbReference type="NCBI Taxonomy" id="1276757"/>
    <lineage>
        <taxon>Bacteria</taxon>
        <taxon>Pseudomonadati</taxon>
        <taxon>Pseudomonadota</taxon>
        <taxon>Alphaproteobacteria</taxon>
        <taxon>Rhodobacterales</taxon>
        <taxon>Paracoccaceae</taxon>
        <taxon>Paracoccus</taxon>
    </lineage>
</organism>
<dbReference type="Pfam" id="PF13421">
    <property type="entry name" value="Band_7_1"/>
    <property type="match status" value="1"/>
</dbReference>
<dbReference type="AlphaFoldDB" id="A0A418ZWU2"/>
<accession>A0A418ZWU2</accession>